<protein>
    <submittedName>
        <fullName evidence="11">ABC transporter ATP-binding protein</fullName>
    </submittedName>
</protein>
<evidence type="ECO:0000256" key="7">
    <source>
        <dbReference type="ARBA" id="ARBA00022967"/>
    </source>
</evidence>
<dbReference type="Gene3D" id="3.40.50.300">
    <property type="entry name" value="P-loop containing nucleotide triphosphate hydrolases"/>
    <property type="match status" value="2"/>
</dbReference>
<feature type="domain" description="ABC transporter" evidence="10">
    <location>
        <begin position="272"/>
        <end position="508"/>
    </location>
</feature>
<dbReference type="PANTHER" id="PTHR43553">
    <property type="entry name" value="HEAVY METAL TRANSPORTER"/>
    <property type="match status" value="1"/>
</dbReference>
<dbReference type="PROSITE" id="PS00211">
    <property type="entry name" value="ABC_TRANSPORTER_1"/>
    <property type="match status" value="1"/>
</dbReference>
<dbReference type="InterPro" id="IPR003439">
    <property type="entry name" value="ABC_transporter-like_ATP-bd"/>
</dbReference>
<feature type="domain" description="ABC transporter" evidence="10">
    <location>
        <begin position="5"/>
        <end position="250"/>
    </location>
</feature>
<feature type="region of interest" description="Disordered" evidence="9">
    <location>
        <begin position="492"/>
        <end position="532"/>
    </location>
</feature>
<dbReference type="SUPFAM" id="SSF52540">
    <property type="entry name" value="P-loop containing nucleoside triphosphate hydrolases"/>
    <property type="match status" value="2"/>
</dbReference>
<comment type="caution">
    <text evidence="11">The sequence shown here is derived from an EMBL/GenBank/DDBJ whole genome shotgun (WGS) entry which is preliminary data.</text>
</comment>
<keyword evidence="8" id="KW-0472">Membrane</keyword>
<evidence type="ECO:0000256" key="6">
    <source>
        <dbReference type="ARBA" id="ARBA00022840"/>
    </source>
</evidence>
<dbReference type="Pfam" id="PF00005">
    <property type="entry name" value="ABC_tran"/>
    <property type="match status" value="2"/>
</dbReference>
<dbReference type="InterPro" id="IPR003593">
    <property type="entry name" value="AAA+_ATPase"/>
</dbReference>
<dbReference type="GO" id="GO:0016887">
    <property type="term" value="F:ATP hydrolysis activity"/>
    <property type="evidence" value="ECO:0007669"/>
    <property type="project" value="InterPro"/>
</dbReference>
<feature type="compositionally biased region" description="Basic residues" evidence="9">
    <location>
        <begin position="517"/>
        <end position="532"/>
    </location>
</feature>
<keyword evidence="7" id="KW-1278">Translocase</keyword>
<evidence type="ECO:0000256" key="9">
    <source>
        <dbReference type="SAM" id="MobiDB-lite"/>
    </source>
</evidence>
<name>A0A1V8Q364_9BIFI</name>
<keyword evidence="6 11" id="KW-0067">ATP-binding</keyword>
<evidence type="ECO:0000256" key="4">
    <source>
        <dbReference type="ARBA" id="ARBA00022475"/>
    </source>
</evidence>
<dbReference type="AlphaFoldDB" id="A0A1V8Q364"/>
<dbReference type="GO" id="GO:0042626">
    <property type="term" value="F:ATPase-coupled transmembrane transporter activity"/>
    <property type="evidence" value="ECO:0007669"/>
    <property type="project" value="TreeGrafter"/>
</dbReference>
<evidence type="ECO:0000256" key="1">
    <source>
        <dbReference type="ARBA" id="ARBA00004236"/>
    </source>
</evidence>
<accession>A0A1V8Q364</accession>
<dbReference type="CDD" id="cd03225">
    <property type="entry name" value="ABC_cobalt_CbiO_domain1"/>
    <property type="match status" value="2"/>
</dbReference>
<evidence type="ECO:0000256" key="8">
    <source>
        <dbReference type="ARBA" id="ARBA00023136"/>
    </source>
</evidence>
<comment type="subcellular location">
    <subcellularLocation>
        <location evidence="1">Cell membrane</location>
    </subcellularLocation>
</comment>
<dbReference type="NCBIfam" id="NF010167">
    <property type="entry name" value="PRK13648.1"/>
    <property type="match status" value="2"/>
</dbReference>
<keyword evidence="5" id="KW-0547">Nucleotide-binding</keyword>
<comment type="similarity">
    <text evidence="2">Belongs to the ABC transporter superfamily.</text>
</comment>
<dbReference type="FunFam" id="3.40.50.300:FF:000224">
    <property type="entry name" value="Energy-coupling factor transporter ATP-binding protein EcfA"/>
    <property type="match status" value="2"/>
</dbReference>
<dbReference type="InterPro" id="IPR015856">
    <property type="entry name" value="ABC_transpr_CbiO/EcfA_su"/>
</dbReference>
<keyword evidence="3" id="KW-0813">Transport</keyword>
<dbReference type="InterPro" id="IPR050095">
    <property type="entry name" value="ECF_ABC_transporter_ATP-bd"/>
</dbReference>
<dbReference type="PANTHER" id="PTHR43553:SF21">
    <property type="entry name" value="ABC TRANSPORTER ATP-BINDING PROTEIN MA_1418-RELATED"/>
    <property type="match status" value="1"/>
</dbReference>
<dbReference type="GO" id="GO:0005524">
    <property type="term" value="F:ATP binding"/>
    <property type="evidence" value="ECO:0007669"/>
    <property type="project" value="UniProtKB-KW"/>
</dbReference>
<dbReference type="EMBL" id="WDPD01000010">
    <property type="protein sequence ID" value="KAB7459782.1"/>
    <property type="molecule type" value="Genomic_DNA"/>
</dbReference>
<dbReference type="SMART" id="SM00382">
    <property type="entry name" value="AAA"/>
    <property type="match status" value="2"/>
</dbReference>
<dbReference type="Proteomes" id="UP000429211">
    <property type="component" value="Unassembled WGS sequence"/>
</dbReference>
<evidence type="ECO:0000256" key="2">
    <source>
        <dbReference type="ARBA" id="ARBA00005417"/>
    </source>
</evidence>
<evidence type="ECO:0000313" key="11">
    <source>
        <dbReference type="EMBL" id="KAB7459782.1"/>
    </source>
</evidence>
<dbReference type="PROSITE" id="PS50893">
    <property type="entry name" value="ABC_TRANSPORTER_2"/>
    <property type="match status" value="2"/>
</dbReference>
<sequence length="532" mass="57920">MSGMITVRDLGWKYAPLTDGGKAVESLRHIDFDVPSGSFVGVIGPTGAGKSTLCMALAGIIPNLADGTMSGTVVVNGMNTARYSVSQLSQHVGYVQQDPESQLFCASVEDEIAFPLENRGIDPETMDRRIDDMLELVGMTGYRKRVPTSLSGGQMQRVAIAAALAAEPDVLILDEPTAALDPEGKQEVFDALERIRRTRQLTVVMAEQDTEHIARWADQVLFLVNGELVRNGDARMFTRERAMLESAGVEVAADPLPRIVAMPEAAAGEPVIAMEHVTHRYTEGGNASAALDDVSVRIMPGSFVGLIGRNGSGKTTLAKHLNGLLKPDRGTITVDGLDVAKHSVGEMAAHVGFVFQNPDHQIFCSSTREEISFGPTALGLDGGTVFRRVDEMMTLFDLHRYEEVSPATLGYGERRAVALASVLAMRTPILVLDEPTAGLDHRLSQRFLGAIKRLNEQGTTIVMISHDMRAVYRYCSHVLQLQDGHVVQFGPIDKTGSAQHPQADQHERHEPITNTHGLRKISKHHNKTGRKR</sequence>
<proteinExistence type="inferred from homology"/>
<dbReference type="InterPro" id="IPR027417">
    <property type="entry name" value="P-loop_NTPase"/>
</dbReference>
<evidence type="ECO:0000256" key="5">
    <source>
        <dbReference type="ARBA" id="ARBA00022741"/>
    </source>
</evidence>
<evidence type="ECO:0000313" key="12">
    <source>
        <dbReference type="Proteomes" id="UP000429211"/>
    </source>
</evidence>
<gene>
    <name evidence="11" type="ORF">GBB04_08825</name>
</gene>
<dbReference type="GO" id="GO:0043190">
    <property type="term" value="C:ATP-binding cassette (ABC) transporter complex"/>
    <property type="evidence" value="ECO:0007669"/>
    <property type="project" value="TreeGrafter"/>
</dbReference>
<organism evidence="11 12">
    <name type="scientific">Bifidobacterium dentium</name>
    <dbReference type="NCBI Taxonomy" id="1689"/>
    <lineage>
        <taxon>Bacteria</taxon>
        <taxon>Bacillati</taxon>
        <taxon>Actinomycetota</taxon>
        <taxon>Actinomycetes</taxon>
        <taxon>Bifidobacteriales</taxon>
        <taxon>Bifidobacteriaceae</taxon>
        <taxon>Bifidobacterium</taxon>
    </lineage>
</organism>
<dbReference type="InterPro" id="IPR017871">
    <property type="entry name" value="ABC_transporter-like_CS"/>
</dbReference>
<evidence type="ECO:0000256" key="3">
    <source>
        <dbReference type="ARBA" id="ARBA00022448"/>
    </source>
</evidence>
<reference evidence="11 12" key="1">
    <citation type="journal article" date="2019" name="Nat. Med.">
        <title>A library of human gut bacterial isolates paired with longitudinal multiomics data enables mechanistic microbiome research.</title>
        <authorList>
            <person name="Poyet M."/>
            <person name="Groussin M."/>
            <person name="Gibbons S.M."/>
            <person name="Avila-Pacheco J."/>
            <person name="Jiang X."/>
            <person name="Kearney S.M."/>
            <person name="Perrotta A.R."/>
            <person name="Berdy B."/>
            <person name="Zhao S."/>
            <person name="Lieberman T.D."/>
            <person name="Swanson P.K."/>
            <person name="Smith M."/>
            <person name="Roesemann S."/>
            <person name="Alexander J.E."/>
            <person name="Rich S.A."/>
            <person name="Livny J."/>
            <person name="Vlamakis H."/>
            <person name="Clish C."/>
            <person name="Bullock K."/>
            <person name="Deik A."/>
            <person name="Scott J."/>
            <person name="Pierce K.A."/>
            <person name="Xavier R.J."/>
            <person name="Alm E.J."/>
        </authorList>
    </citation>
    <scope>NUCLEOTIDE SEQUENCE [LARGE SCALE GENOMIC DNA]</scope>
    <source>
        <strain evidence="11 12">BIOML-A2</strain>
    </source>
</reference>
<evidence type="ECO:0000259" key="10">
    <source>
        <dbReference type="PROSITE" id="PS50893"/>
    </source>
</evidence>
<keyword evidence="4" id="KW-1003">Cell membrane</keyword>